<dbReference type="PROSITE" id="PS50012">
    <property type="entry name" value="RCC1_3"/>
    <property type="match status" value="1"/>
</dbReference>
<dbReference type="Pfam" id="PF13540">
    <property type="entry name" value="RCC1_2"/>
    <property type="match status" value="1"/>
</dbReference>
<dbReference type="EMBL" id="CAJOAX010040417">
    <property type="protein sequence ID" value="CAF4279220.1"/>
    <property type="molecule type" value="Genomic_DNA"/>
</dbReference>
<evidence type="ECO:0000256" key="1">
    <source>
        <dbReference type="PROSITE-ProRule" id="PRU00235"/>
    </source>
</evidence>
<gene>
    <name evidence="2" type="ORF">OTI717_LOCUS41359</name>
</gene>
<dbReference type="Proteomes" id="UP000663823">
    <property type="component" value="Unassembled WGS sequence"/>
</dbReference>
<protein>
    <submittedName>
        <fullName evidence="2">Uncharacterized protein</fullName>
    </submittedName>
</protein>
<feature type="repeat" description="RCC1" evidence="1">
    <location>
        <begin position="1"/>
        <end position="45"/>
    </location>
</feature>
<sequence length="61" mass="6329">YGDRGQLGLGPRVLSAETFENVQGLPKCLTTIAAGEGHTAVLTVRGDLYVFGDGKHGKLGS</sequence>
<evidence type="ECO:0000313" key="3">
    <source>
        <dbReference type="Proteomes" id="UP000663823"/>
    </source>
</evidence>
<dbReference type="Gene3D" id="2.130.10.30">
    <property type="entry name" value="Regulator of chromosome condensation 1/beta-lactamase-inhibitor protein II"/>
    <property type="match status" value="1"/>
</dbReference>
<dbReference type="PRINTS" id="PR00633">
    <property type="entry name" value="RCCNDNSATION"/>
</dbReference>
<organism evidence="2 3">
    <name type="scientific">Rotaria sordida</name>
    <dbReference type="NCBI Taxonomy" id="392033"/>
    <lineage>
        <taxon>Eukaryota</taxon>
        <taxon>Metazoa</taxon>
        <taxon>Spiralia</taxon>
        <taxon>Gnathifera</taxon>
        <taxon>Rotifera</taxon>
        <taxon>Eurotatoria</taxon>
        <taxon>Bdelloidea</taxon>
        <taxon>Philodinida</taxon>
        <taxon>Philodinidae</taxon>
        <taxon>Rotaria</taxon>
    </lineage>
</organism>
<reference evidence="2" key="1">
    <citation type="submission" date="2021-02" db="EMBL/GenBank/DDBJ databases">
        <authorList>
            <person name="Nowell W R."/>
        </authorList>
    </citation>
    <scope>NUCLEOTIDE SEQUENCE</scope>
</reference>
<feature type="non-terminal residue" evidence="2">
    <location>
        <position position="1"/>
    </location>
</feature>
<evidence type="ECO:0000313" key="2">
    <source>
        <dbReference type="EMBL" id="CAF4279220.1"/>
    </source>
</evidence>
<proteinExistence type="predicted"/>
<name>A0A820GFJ7_9BILA</name>
<feature type="non-terminal residue" evidence="2">
    <location>
        <position position="61"/>
    </location>
</feature>
<dbReference type="AlphaFoldDB" id="A0A820GFJ7"/>
<dbReference type="PROSITE" id="PS00626">
    <property type="entry name" value="RCC1_2"/>
    <property type="match status" value="1"/>
</dbReference>
<dbReference type="InterPro" id="IPR009091">
    <property type="entry name" value="RCC1/BLIP-II"/>
</dbReference>
<dbReference type="InterPro" id="IPR000408">
    <property type="entry name" value="Reg_chr_condens"/>
</dbReference>
<dbReference type="SUPFAM" id="SSF50985">
    <property type="entry name" value="RCC1/BLIP-II"/>
    <property type="match status" value="1"/>
</dbReference>
<accession>A0A820GFJ7</accession>
<comment type="caution">
    <text evidence="2">The sequence shown here is derived from an EMBL/GenBank/DDBJ whole genome shotgun (WGS) entry which is preliminary data.</text>
</comment>